<dbReference type="Proteomes" id="UP000265862">
    <property type="component" value="Unassembled WGS sequence"/>
</dbReference>
<evidence type="ECO:0000313" key="2">
    <source>
        <dbReference type="Proteomes" id="UP000265862"/>
    </source>
</evidence>
<dbReference type="RefSeq" id="WP_118897598.1">
    <property type="nucleotide sequence ID" value="NZ_QOCV01000003.1"/>
</dbReference>
<dbReference type="EMBL" id="QOCV01000003">
    <property type="protein sequence ID" value="RHW55067.1"/>
    <property type="molecule type" value="Genomic_DNA"/>
</dbReference>
<accession>A0A396STX5</accession>
<proteinExistence type="predicted"/>
<sequence length="133" mass="14991">MSKVMTSNQDRFITVLGIDDFKTGNVENLTDFEKVDFDDLYLSHEPTVEEIDDMGTWDELIVIANGFDVSPEKIIKLIKEGKLYMASNIALDESIEDSLPEGYSIINDGSDTTEEVNGISVNPKIYLTKEKYL</sequence>
<protein>
    <submittedName>
        <fullName evidence="1">Uncharacterized protein</fullName>
    </submittedName>
</protein>
<gene>
    <name evidence="1" type="ORF">DS835_01450</name>
</gene>
<dbReference type="AlphaFoldDB" id="A0A396STX5"/>
<name>A0A396STX5_9LACO</name>
<comment type="caution">
    <text evidence="1">The sequence shown here is derived from an EMBL/GenBank/DDBJ whole genome shotgun (WGS) entry which is preliminary data.</text>
</comment>
<evidence type="ECO:0000313" key="1">
    <source>
        <dbReference type="EMBL" id="RHW55067.1"/>
    </source>
</evidence>
<organism evidence="1 2">
    <name type="scientific">Lactobacillus bombicola</name>
    <dbReference type="NCBI Taxonomy" id="1505723"/>
    <lineage>
        <taxon>Bacteria</taxon>
        <taxon>Bacillati</taxon>
        <taxon>Bacillota</taxon>
        <taxon>Bacilli</taxon>
        <taxon>Lactobacillales</taxon>
        <taxon>Lactobacillaceae</taxon>
        <taxon>Lactobacillus</taxon>
    </lineage>
</organism>
<reference evidence="1 2" key="1">
    <citation type="submission" date="2018-07" db="EMBL/GenBank/DDBJ databases">
        <title>Genome sequences of six Lactobacillus spp. isolated from bumble bee guts.</title>
        <authorList>
            <person name="Motta E.V.S."/>
            <person name="Moran N.A."/>
        </authorList>
    </citation>
    <scope>NUCLEOTIDE SEQUENCE [LARGE SCALE GENOMIC DNA]</scope>
    <source>
        <strain evidence="1 2">OCC3</strain>
    </source>
</reference>